<keyword evidence="4" id="KW-0816">Tricarboxylic acid cycle</keyword>
<dbReference type="Pfam" id="PF00285">
    <property type="entry name" value="Citrate_synt"/>
    <property type="match status" value="1"/>
</dbReference>
<accession>A0A081FTX3</accession>
<evidence type="ECO:0000256" key="5">
    <source>
        <dbReference type="ARBA" id="ARBA00022679"/>
    </source>
</evidence>
<feature type="active site" evidence="9">
    <location>
        <position position="261"/>
    </location>
</feature>
<dbReference type="InterPro" id="IPR024176">
    <property type="entry name" value="Citrate_synthase_bac-typ"/>
</dbReference>
<keyword evidence="12" id="KW-1185">Reference proteome</keyword>
<keyword evidence="5 8" id="KW-0808">Transferase</keyword>
<dbReference type="InterPro" id="IPR019810">
    <property type="entry name" value="Citrate_synthase_AS"/>
</dbReference>
<gene>
    <name evidence="11" type="ORF">ADIMK_3639</name>
</gene>
<evidence type="ECO:0000256" key="4">
    <source>
        <dbReference type="ARBA" id="ARBA00022532"/>
    </source>
</evidence>
<keyword evidence="11" id="KW-0012">Acyltransferase</keyword>
<dbReference type="Proteomes" id="UP000028252">
    <property type="component" value="Unassembled WGS sequence"/>
</dbReference>
<name>A0A081FTX3_9GAMM</name>
<dbReference type="NCBIfam" id="TIGR01800">
    <property type="entry name" value="cit_synth_II"/>
    <property type="match status" value="1"/>
</dbReference>
<comment type="pathway">
    <text evidence="1">Carbohydrate metabolism; tricarboxylic acid cycle; isocitrate from oxaloacetate: step 1/2.</text>
</comment>
<dbReference type="NCBIfam" id="NF009006">
    <property type="entry name" value="PRK12351.1"/>
    <property type="match status" value="1"/>
</dbReference>
<dbReference type="GO" id="GO:0006099">
    <property type="term" value="P:tricarboxylic acid cycle"/>
    <property type="evidence" value="ECO:0007669"/>
    <property type="project" value="UniProtKB-UniPathway"/>
</dbReference>
<comment type="similarity">
    <text evidence="3 8 10">Belongs to the citrate synthase family.</text>
</comment>
<reference evidence="11 12" key="1">
    <citation type="submission" date="2014-04" db="EMBL/GenBank/DDBJ databases">
        <title>Marinobacterium kochiensis sp. nov., isolated from sediment sample collected from Kochi backwaters in Kerala, India.</title>
        <authorList>
            <person name="Singh A."/>
            <person name="Pinnaka A.K."/>
        </authorList>
    </citation>
    <scope>NUCLEOTIDE SEQUENCE [LARGE SCALE GENOMIC DNA]</scope>
    <source>
        <strain evidence="11 12">AK27</strain>
    </source>
</reference>
<dbReference type="EMBL" id="JMQN01000057">
    <property type="protein sequence ID" value="KEA61978.1"/>
    <property type="molecule type" value="Genomic_DNA"/>
</dbReference>
<evidence type="ECO:0000256" key="2">
    <source>
        <dbReference type="ARBA" id="ARBA00005026"/>
    </source>
</evidence>
<dbReference type="GO" id="GO:0005975">
    <property type="term" value="P:carbohydrate metabolic process"/>
    <property type="evidence" value="ECO:0007669"/>
    <property type="project" value="TreeGrafter"/>
</dbReference>
<dbReference type="Gene3D" id="1.10.580.10">
    <property type="entry name" value="Citrate Synthase, domain 1"/>
    <property type="match status" value="1"/>
</dbReference>
<dbReference type="STRING" id="1232683.ADIMK_3639"/>
<dbReference type="InterPro" id="IPR011278">
    <property type="entry name" value="2-MeCitrate/Citrate_synth_II"/>
</dbReference>
<dbReference type="PIRSF" id="PIRSF001369">
    <property type="entry name" value="Citrate_synth"/>
    <property type="match status" value="1"/>
</dbReference>
<dbReference type="CDD" id="cd06108">
    <property type="entry name" value="Ec2MCS_like"/>
    <property type="match status" value="1"/>
</dbReference>
<evidence type="ECO:0000313" key="11">
    <source>
        <dbReference type="EMBL" id="KEA61978.1"/>
    </source>
</evidence>
<dbReference type="GO" id="GO:0005737">
    <property type="term" value="C:cytoplasm"/>
    <property type="evidence" value="ECO:0007669"/>
    <property type="project" value="InterPro"/>
</dbReference>
<dbReference type="PANTHER" id="PTHR11739">
    <property type="entry name" value="CITRATE SYNTHASE"/>
    <property type="match status" value="1"/>
</dbReference>
<dbReference type="GO" id="GO:0050440">
    <property type="term" value="F:2-methylcitrate synthase activity"/>
    <property type="evidence" value="ECO:0007669"/>
    <property type="project" value="UniProtKB-EC"/>
</dbReference>
<comment type="pathway">
    <text evidence="2">Organic acid metabolism; propanoate degradation.</text>
</comment>
<dbReference type="AlphaFoldDB" id="A0A081FTX3"/>
<dbReference type="PANTHER" id="PTHR11739:SF25">
    <property type="entry name" value="CITRATE SYNTHASE-RELATED PROTEIN DDB_G0287281"/>
    <property type="match status" value="1"/>
</dbReference>
<dbReference type="InterPro" id="IPR002020">
    <property type="entry name" value="Citrate_synthase"/>
</dbReference>
<dbReference type="PRINTS" id="PR00143">
    <property type="entry name" value="CITRTSNTHASE"/>
</dbReference>
<evidence type="ECO:0000256" key="10">
    <source>
        <dbReference type="RuleBase" id="RU003406"/>
    </source>
</evidence>
<dbReference type="InterPro" id="IPR036969">
    <property type="entry name" value="Citrate_synthase_sf"/>
</dbReference>
<dbReference type="RefSeq" id="WP_036191151.1">
    <property type="nucleotide sequence ID" value="NZ_JMQN01000057.1"/>
</dbReference>
<dbReference type="GO" id="GO:0019679">
    <property type="term" value="P:propionate metabolic process, methylcitrate cycle"/>
    <property type="evidence" value="ECO:0007669"/>
    <property type="project" value="TreeGrafter"/>
</dbReference>
<evidence type="ECO:0000256" key="1">
    <source>
        <dbReference type="ARBA" id="ARBA00004751"/>
    </source>
</evidence>
<dbReference type="PATRIC" id="fig|1232683.4.peg.3579"/>
<comment type="caution">
    <text evidence="11">The sequence shown here is derived from an EMBL/GenBank/DDBJ whole genome shotgun (WGS) entry which is preliminary data.</text>
</comment>
<proteinExistence type="inferred from homology"/>
<dbReference type="InterPro" id="IPR016143">
    <property type="entry name" value="Citrate_synth-like_sm_a-sub"/>
</dbReference>
<comment type="catalytic activity">
    <reaction evidence="7">
        <text>oxaloacetate + acetyl-CoA + H2O = citrate + CoA + H(+)</text>
        <dbReference type="Rhea" id="RHEA:16845"/>
        <dbReference type="ChEBI" id="CHEBI:15377"/>
        <dbReference type="ChEBI" id="CHEBI:15378"/>
        <dbReference type="ChEBI" id="CHEBI:16452"/>
        <dbReference type="ChEBI" id="CHEBI:16947"/>
        <dbReference type="ChEBI" id="CHEBI:57287"/>
        <dbReference type="ChEBI" id="CHEBI:57288"/>
        <dbReference type="EC" id="2.3.3.16"/>
    </reaction>
</comment>
<feature type="active site" evidence="9">
    <location>
        <position position="312"/>
    </location>
</feature>
<dbReference type="PROSITE" id="PS00480">
    <property type="entry name" value="CITRATE_SYNTHASE"/>
    <property type="match status" value="1"/>
</dbReference>
<dbReference type="InterPro" id="IPR016142">
    <property type="entry name" value="Citrate_synth-like_lrg_a-sub"/>
</dbReference>
<sequence length="376" mass="41839">MAEAKKLGGAGLRGQSAGETALCTVGKTGAGLTYRGYDIKELADKAQFEEVVYLLIYGKLPNQAELDAYKAKLKGLRGLPDALKKVLEQIPADAHPMDVMRTGCSMLGNLETEQEFSEQYDKIDRMLAVFPSVINYWYNFAHHGKRINTETDADSIGEHFLWTLHDAKPDPLHVSVMHASLILYAEHEFNASTFAARVCASTLSDIHSCVTGAIGTLRGPLHGGANEAAMAMIQDWKSPDEAEAEIMGMLERKEKIMGFGHAIYRDSDPRNAIIKKWSKQLSEQVGDTVLYPVSERVEAVMWREKKLFCNADFFHASAYHFMGIPTELFTPIFVCSRVAGWTAHVIEQRANNRIIRPSADYTGPEAAEWVPIEQRA</sequence>
<dbReference type="eggNOG" id="COG0372">
    <property type="taxonomic scope" value="Bacteria"/>
</dbReference>
<evidence type="ECO:0000256" key="9">
    <source>
        <dbReference type="PIRSR" id="PIRSR001369-1"/>
    </source>
</evidence>
<evidence type="ECO:0000256" key="8">
    <source>
        <dbReference type="PIRNR" id="PIRNR001369"/>
    </source>
</evidence>
<dbReference type="Gene3D" id="1.10.230.10">
    <property type="entry name" value="Cytochrome P450-Terp, domain 2"/>
    <property type="match status" value="1"/>
</dbReference>
<protein>
    <recommendedName>
        <fullName evidence="8">Citrate synthase</fullName>
    </recommendedName>
</protein>
<evidence type="ECO:0000256" key="3">
    <source>
        <dbReference type="ARBA" id="ARBA00010566"/>
    </source>
</evidence>
<dbReference type="OrthoDB" id="9800864at2"/>
<evidence type="ECO:0000313" key="12">
    <source>
        <dbReference type="Proteomes" id="UP000028252"/>
    </source>
</evidence>
<dbReference type="UniPathway" id="UPA00223">
    <property type="reaction ID" value="UER00717"/>
</dbReference>
<organism evidence="11 12">
    <name type="scientific">Marinobacterium lacunae</name>
    <dbReference type="NCBI Taxonomy" id="1232683"/>
    <lineage>
        <taxon>Bacteria</taxon>
        <taxon>Pseudomonadati</taxon>
        <taxon>Pseudomonadota</taxon>
        <taxon>Gammaproteobacteria</taxon>
        <taxon>Oceanospirillales</taxon>
        <taxon>Oceanospirillaceae</taxon>
        <taxon>Marinobacterium</taxon>
    </lineage>
</organism>
<dbReference type="FunFam" id="1.10.230.10:FF:000003">
    <property type="entry name" value="Citrate synthase"/>
    <property type="match status" value="1"/>
</dbReference>
<dbReference type="GO" id="GO:0036440">
    <property type="term" value="F:citrate synthase activity"/>
    <property type="evidence" value="ECO:0007669"/>
    <property type="project" value="UniProtKB-EC"/>
</dbReference>
<evidence type="ECO:0000256" key="6">
    <source>
        <dbReference type="ARBA" id="ARBA00049052"/>
    </source>
</evidence>
<dbReference type="SUPFAM" id="SSF48256">
    <property type="entry name" value="Citrate synthase"/>
    <property type="match status" value="1"/>
</dbReference>
<evidence type="ECO:0000256" key="7">
    <source>
        <dbReference type="ARBA" id="ARBA00049288"/>
    </source>
</evidence>
<comment type="catalytic activity">
    <reaction evidence="6">
        <text>propanoyl-CoA + oxaloacetate + H2O = (2S,3S)-2-methylcitrate + CoA + H(+)</text>
        <dbReference type="Rhea" id="RHEA:23780"/>
        <dbReference type="ChEBI" id="CHEBI:15377"/>
        <dbReference type="ChEBI" id="CHEBI:15378"/>
        <dbReference type="ChEBI" id="CHEBI:16452"/>
        <dbReference type="ChEBI" id="CHEBI:57287"/>
        <dbReference type="ChEBI" id="CHEBI:57392"/>
        <dbReference type="ChEBI" id="CHEBI:58853"/>
        <dbReference type="EC" id="2.3.3.5"/>
    </reaction>
</comment>